<name>A0AA38WTM4_9ASTR</name>
<keyword evidence="2" id="KW-1185">Reference proteome</keyword>
<gene>
    <name evidence="1" type="ORF">OSB04_000060</name>
</gene>
<dbReference type="Proteomes" id="UP001172457">
    <property type="component" value="Chromosome 1"/>
</dbReference>
<sequence length="91" mass="9901">MDSTVGDAMALSNENNDVNVTRKVDSAISDDDGKLNEQTYDLKEEGLDHHALYMLIAPCDHGLNSETLVVVKEFGKDQPLTSSKPSTPLIP</sequence>
<proteinExistence type="predicted"/>
<protein>
    <submittedName>
        <fullName evidence="1">Uncharacterized protein</fullName>
    </submittedName>
</protein>
<comment type="caution">
    <text evidence="1">The sequence shown here is derived from an EMBL/GenBank/DDBJ whole genome shotgun (WGS) entry which is preliminary data.</text>
</comment>
<dbReference type="AlphaFoldDB" id="A0AA38WTM4"/>
<accession>A0AA38WTM4</accession>
<evidence type="ECO:0000313" key="1">
    <source>
        <dbReference type="EMBL" id="KAJ9564094.1"/>
    </source>
</evidence>
<dbReference type="EMBL" id="JARYMX010000001">
    <property type="protein sequence ID" value="KAJ9564094.1"/>
    <property type="molecule type" value="Genomic_DNA"/>
</dbReference>
<organism evidence="1 2">
    <name type="scientific">Centaurea solstitialis</name>
    <name type="common">yellow star-thistle</name>
    <dbReference type="NCBI Taxonomy" id="347529"/>
    <lineage>
        <taxon>Eukaryota</taxon>
        <taxon>Viridiplantae</taxon>
        <taxon>Streptophyta</taxon>
        <taxon>Embryophyta</taxon>
        <taxon>Tracheophyta</taxon>
        <taxon>Spermatophyta</taxon>
        <taxon>Magnoliopsida</taxon>
        <taxon>eudicotyledons</taxon>
        <taxon>Gunneridae</taxon>
        <taxon>Pentapetalae</taxon>
        <taxon>asterids</taxon>
        <taxon>campanulids</taxon>
        <taxon>Asterales</taxon>
        <taxon>Asteraceae</taxon>
        <taxon>Carduoideae</taxon>
        <taxon>Cardueae</taxon>
        <taxon>Centaureinae</taxon>
        <taxon>Centaurea</taxon>
    </lineage>
</organism>
<reference evidence="1" key="1">
    <citation type="submission" date="2023-03" db="EMBL/GenBank/DDBJ databases">
        <title>Chromosome-scale reference genome and RAD-based genetic map of yellow starthistle (Centaurea solstitialis) reveal putative structural variation and QTLs associated with invader traits.</title>
        <authorList>
            <person name="Reatini B."/>
            <person name="Cang F.A."/>
            <person name="Jiang Q."/>
            <person name="Mckibben M.T.W."/>
            <person name="Barker M.S."/>
            <person name="Rieseberg L.H."/>
            <person name="Dlugosch K.M."/>
        </authorList>
    </citation>
    <scope>NUCLEOTIDE SEQUENCE</scope>
    <source>
        <strain evidence="1">CAN-66</strain>
        <tissue evidence="1">Leaf</tissue>
    </source>
</reference>
<evidence type="ECO:0000313" key="2">
    <source>
        <dbReference type="Proteomes" id="UP001172457"/>
    </source>
</evidence>